<keyword evidence="1" id="KW-1133">Transmembrane helix</keyword>
<feature type="transmembrane region" description="Helical" evidence="1">
    <location>
        <begin position="79"/>
        <end position="99"/>
    </location>
</feature>
<dbReference type="EMBL" id="MPPL01000001">
    <property type="protein sequence ID" value="OKS88365.1"/>
    <property type="molecule type" value="Genomic_DNA"/>
</dbReference>
<dbReference type="Proteomes" id="UP000186720">
    <property type="component" value="Unassembled WGS sequence"/>
</dbReference>
<keyword evidence="3" id="KW-1185">Reference proteome</keyword>
<sequence>MFYQNNNNMATLKTISPASWAAGNHKEETFSFNPWARFMAFADSQKPNHTLWFFITLVGQGVLFLPIPAVLMYYYDAPIIVLAITMVCFFTTLIANMGGEGIRTTLTCLAASTLIHIAMILAVVL</sequence>
<name>A0A1Q6A2W8_9SPHI</name>
<evidence type="ECO:0000256" key="1">
    <source>
        <dbReference type="SAM" id="Phobius"/>
    </source>
</evidence>
<keyword evidence="1" id="KW-0812">Transmembrane</keyword>
<feature type="transmembrane region" description="Helical" evidence="1">
    <location>
        <begin position="51"/>
        <end position="73"/>
    </location>
</feature>
<accession>A0A1Q6A2W8</accession>
<comment type="caution">
    <text evidence="2">The sequence shown here is derived from an EMBL/GenBank/DDBJ whole genome shotgun (WGS) entry which is preliminary data.</text>
</comment>
<dbReference type="STRING" id="1302689.RG47T_3831"/>
<proteinExistence type="predicted"/>
<reference evidence="2 3" key="1">
    <citation type="submission" date="2016-11" db="EMBL/GenBank/DDBJ databases">
        <title>Whole Genome Sequencing of Mucilaginibacter polytrichastri RG4-7(T) isolated from the moss sample.</title>
        <authorList>
            <person name="Li Y."/>
        </authorList>
    </citation>
    <scope>NUCLEOTIDE SEQUENCE [LARGE SCALE GENOMIC DNA]</scope>
    <source>
        <strain evidence="2 3">RG4-7</strain>
    </source>
</reference>
<keyword evidence="1" id="KW-0472">Membrane</keyword>
<feature type="transmembrane region" description="Helical" evidence="1">
    <location>
        <begin position="106"/>
        <end position="124"/>
    </location>
</feature>
<evidence type="ECO:0000313" key="2">
    <source>
        <dbReference type="EMBL" id="OKS88365.1"/>
    </source>
</evidence>
<organism evidence="2 3">
    <name type="scientific">Mucilaginibacter polytrichastri</name>
    <dbReference type="NCBI Taxonomy" id="1302689"/>
    <lineage>
        <taxon>Bacteria</taxon>
        <taxon>Pseudomonadati</taxon>
        <taxon>Bacteroidota</taxon>
        <taxon>Sphingobacteriia</taxon>
        <taxon>Sphingobacteriales</taxon>
        <taxon>Sphingobacteriaceae</taxon>
        <taxon>Mucilaginibacter</taxon>
    </lineage>
</organism>
<protein>
    <submittedName>
        <fullName evidence="2">Uncharacterized protein</fullName>
    </submittedName>
</protein>
<dbReference type="AlphaFoldDB" id="A0A1Q6A2W8"/>
<gene>
    <name evidence="2" type="ORF">RG47T_3831</name>
</gene>
<evidence type="ECO:0000313" key="3">
    <source>
        <dbReference type="Proteomes" id="UP000186720"/>
    </source>
</evidence>